<dbReference type="Gramene" id="EOY03089">
    <property type="protein sequence ID" value="EOY03089"/>
    <property type="gene ID" value="TCM_017528"/>
</dbReference>
<dbReference type="EMBL" id="CM001882">
    <property type="protein sequence ID" value="EOY03089.1"/>
    <property type="molecule type" value="Genomic_DNA"/>
</dbReference>
<evidence type="ECO:0000313" key="2">
    <source>
        <dbReference type="EMBL" id="EOY03089.1"/>
    </source>
</evidence>
<name>A0A061ELA6_THECC</name>
<proteinExistence type="predicted"/>
<reference evidence="2 3" key="1">
    <citation type="journal article" date="2013" name="Genome Biol.">
        <title>The genome sequence of the most widely cultivated cacao type and its use to identify candidate genes regulating pod color.</title>
        <authorList>
            <person name="Motamayor J.C."/>
            <person name="Mockaitis K."/>
            <person name="Schmutz J."/>
            <person name="Haiminen N."/>
            <person name="Iii D.L."/>
            <person name="Cornejo O."/>
            <person name="Findley S.D."/>
            <person name="Zheng P."/>
            <person name="Utro F."/>
            <person name="Royaert S."/>
            <person name="Saski C."/>
            <person name="Jenkins J."/>
            <person name="Podicheti R."/>
            <person name="Zhao M."/>
            <person name="Scheffler B.E."/>
            <person name="Stack J.C."/>
            <person name="Feltus F.A."/>
            <person name="Mustiga G.M."/>
            <person name="Amores F."/>
            <person name="Phillips W."/>
            <person name="Marelli J.P."/>
            <person name="May G.D."/>
            <person name="Shapiro H."/>
            <person name="Ma J."/>
            <person name="Bustamante C.D."/>
            <person name="Schnell R.J."/>
            <person name="Main D."/>
            <person name="Gilbert D."/>
            <person name="Parida L."/>
            <person name="Kuhn D.N."/>
        </authorList>
    </citation>
    <scope>NUCLEOTIDE SEQUENCE [LARGE SCALE GENOMIC DNA]</scope>
    <source>
        <strain evidence="3">cv. Matina 1-6</strain>
    </source>
</reference>
<keyword evidence="3" id="KW-1185">Reference proteome</keyword>
<protein>
    <submittedName>
        <fullName evidence="2">Uncharacterized protein</fullName>
    </submittedName>
</protein>
<sequence length="99" mass="11356">MFPRHFHAPMLFSPYHLAFEKKNRKNQLRKERREKWEAWVVSDSRVIEEISSGSQDSRNISSAQVSTLMKATALSCSKLRHRGSHGSNAKESKATTLVK</sequence>
<feature type="region of interest" description="Disordered" evidence="1">
    <location>
        <begin position="79"/>
        <end position="99"/>
    </location>
</feature>
<dbReference type="Proteomes" id="UP000026915">
    <property type="component" value="Chromosome 4"/>
</dbReference>
<organism evidence="2 3">
    <name type="scientific">Theobroma cacao</name>
    <name type="common">Cacao</name>
    <name type="synonym">Cocoa</name>
    <dbReference type="NCBI Taxonomy" id="3641"/>
    <lineage>
        <taxon>Eukaryota</taxon>
        <taxon>Viridiplantae</taxon>
        <taxon>Streptophyta</taxon>
        <taxon>Embryophyta</taxon>
        <taxon>Tracheophyta</taxon>
        <taxon>Spermatophyta</taxon>
        <taxon>Magnoliopsida</taxon>
        <taxon>eudicotyledons</taxon>
        <taxon>Gunneridae</taxon>
        <taxon>Pentapetalae</taxon>
        <taxon>rosids</taxon>
        <taxon>malvids</taxon>
        <taxon>Malvales</taxon>
        <taxon>Malvaceae</taxon>
        <taxon>Byttnerioideae</taxon>
        <taxon>Theobroma</taxon>
    </lineage>
</organism>
<accession>A0A061ELA6</accession>
<dbReference type="InParanoid" id="A0A061ELA6"/>
<evidence type="ECO:0000313" key="3">
    <source>
        <dbReference type="Proteomes" id="UP000026915"/>
    </source>
</evidence>
<gene>
    <name evidence="2" type="ORF">TCM_017528</name>
</gene>
<dbReference type="HOGENOM" id="CLU_2324911_0_0_1"/>
<evidence type="ECO:0000256" key="1">
    <source>
        <dbReference type="SAM" id="MobiDB-lite"/>
    </source>
</evidence>
<dbReference type="AlphaFoldDB" id="A0A061ELA6"/>